<dbReference type="Proteomes" id="UP000266313">
    <property type="component" value="Chromosome"/>
</dbReference>
<organism evidence="1 2">
    <name type="scientific">Methylocaldum marinum</name>
    <dbReference type="NCBI Taxonomy" id="1432792"/>
    <lineage>
        <taxon>Bacteria</taxon>
        <taxon>Pseudomonadati</taxon>
        <taxon>Pseudomonadota</taxon>
        <taxon>Gammaproteobacteria</taxon>
        <taxon>Methylococcales</taxon>
        <taxon>Methylococcaceae</taxon>
        <taxon>Methylocaldum</taxon>
    </lineage>
</organism>
<dbReference type="AlphaFoldDB" id="A0A250KWY5"/>
<sequence>MAAPTAGALNEMAEATGVENTEEIEGGRWARFFVEFGGRSIQSDQTGKEGAAFFWRPFITFS</sequence>
<reference evidence="1 2" key="1">
    <citation type="submission" date="2016-12" db="EMBL/GenBank/DDBJ databases">
        <title>Genome sequencing of Methylocaldum marinum.</title>
        <authorList>
            <person name="Takeuchi M."/>
            <person name="Kamagata Y."/>
            <person name="Hiraoka S."/>
            <person name="Oshima K."/>
            <person name="Hattori M."/>
            <person name="Iwasaki W."/>
        </authorList>
    </citation>
    <scope>NUCLEOTIDE SEQUENCE [LARGE SCALE GENOMIC DNA]</scope>
    <source>
        <strain evidence="1 2">S8</strain>
    </source>
</reference>
<dbReference type="KEGG" id="mmai:sS8_4197"/>
<evidence type="ECO:0000313" key="1">
    <source>
        <dbReference type="EMBL" id="BBA36127.1"/>
    </source>
</evidence>
<keyword evidence="2" id="KW-1185">Reference proteome</keyword>
<name>A0A250KWY5_9GAMM</name>
<gene>
    <name evidence="1" type="ORF">sS8_4197</name>
</gene>
<accession>A0A250KWY5</accession>
<proteinExistence type="predicted"/>
<dbReference type="EMBL" id="AP017928">
    <property type="protein sequence ID" value="BBA36127.1"/>
    <property type="molecule type" value="Genomic_DNA"/>
</dbReference>
<protein>
    <submittedName>
        <fullName evidence="1">Uncharacterized protein</fullName>
    </submittedName>
</protein>
<evidence type="ECO:0000313" key="2">
    <source>
        <dbReference type="Proteomes" id="UP000266313"/>
    </source>
</evidence>